<proteinExistence type="predicted"/>
<dbReference type="Proteomes" id="UP001163603">
    <property type="component" value="Chromosome 8"/>
</dbReference>
<evidence type="ECO:0000313" key="2">
    <source>
        <dbReference type="Proteomes" id="UP001163603"/>
    </source>
</evidence>
<protein>
    <submittedName>
        <fullName evidence="1">Uncharacterized protein</fullName>
    </submittedName>
</protein>
<dbReference type="EMBL" id="CM047743">
    <property type="protein sequence ID" value="KAJ0030064.1"/>
    <property type="molecule type" value="Genomic_DNA"/>
</dbReference>
<evidence type="ECO:0000313" key="1">
    <source>
        <dbReference type="EMBL" id="KAJ0030064.1"/>
    </source>
</evidence>
<accession>A0ACC0Y632</accession>
<keyword evidence="2" id="KW-1185">Reference proteome</keyword>
<gene>
    <name evidence="1" type="ORF">Pint_13139</name>
</gene>
<organism evidence="1 2">
    <name type="scientific">Pistacia integerrima</name>
    <dbReference type="NCBI Taxonomy" id="434235"/>
    <lineage>
        <taxon>Eukaryota</taxon>
        <taxon>Viridiplantae</taxon>
        <taxon>Streptophyta</taxon>
        <taxon>Embryophyta</taxon>
        <taxon>Tracheophyta</taxon>
        <taxon>Spermatophyta</taxon>
        <taxon>Magnoliopsida</taxon>
        <taxon>eudicotyledons</taxon>
        <taxon>Gunneridae</taxon>
        <taxon>Pentapetalae</taxon>
        <taxon>rosids</taxon>
        <taxon>malvids</taxon>
        <taxon>Sapindales</taxon>
        <taxon>Anacardiaceae</taxon>
        <taxon>Pistacia</taxon>
    </lineage>
</organism>
<name>A0ACC0Y632_9ROSI</name>
<reference evidence="2" key="1">
    <citation type="journal article" date="2023" name="G3 (Bethesda)">
        <title>Genome assembly and association tests identify interacting loci associated with vigor, precocity, and sex in interspecific pistachio rootstocks.</title>
        <authorList>
            <person name="Palmer W."/>
            <person name="Jacygrad E."/>
            <person name="Sagayaradj S."/>
            <person name="Cavanaugh K."/>
            <person name="Han R."/>
            <person name="Bertier L."/>
            <person name="Beede B."/>
            <person name="Kafkas S."/>
            <person name="Golino D."/>
            <person name="Preece J."/>
            <person name="Michelmore R."/>
        </authorList>
    </citation>
    <scope>NUCLEOTIDE SEQUENCE [LARGE SCALE GENOMIC DNA]</scope>
</reference>
<comment type="caution">
    <text evidence="1">The sequence shown here is derived from an EMBL/GenBank/DDBJ whole genome shotgun (WGS) entry which is preliminary data.</text>
</comment>
<sequence length="134" mass="15697">MCVWNLNPLKRLVKPVLERENELLGLIHSDLGDLKQTTTRGGKKFYITFIDDYSKYTGVYLLRSKDEAIQMFLTYKNEVENKLNKKIKRLRTDRGGEYESNDLDSFCRDHDIIHETTPPYSPQSNRVARGKIEL</sequence>